<feature type="transmembrane region" description="Helical" evidence="1">
    <location>
        <begin position="44"/>
        <end position="66"/>
    </location>
</feature>
<dbReference type="STRING" id="334253.SAMN04487943_107105"/>
<dbReference type="RefSeq" id="WP_091484183.1">
    <property type="nucleotide sequence ID" value="NZ_FOTR01000007.1"/>
</dbReference>
<gene>
    <name evidence="2" type="ORF">SAMN04487943_107105</name>
</gene>
<protein>
    <submittedName>
        <fullName evidence="2">Uncharacterized protein</fullName>
    </submittedName>
</protein>
<dbReference type="OrthoDB" id="2968178at2"/>
<dbReference type="Proteomes" id="UP000198565">
    <property type="component" value="Unassembled WGS sequence"/>
</dbReference>
<keyword evidence="1" id="KW-0472">Membrane</keyword>
<feature type="transmembrane region" description="Helical" evidence="1">
    <location>
        <begin position="16"/>
        <end position="37"/>
    </location>
</feature>
<evidence type="ECO:0000256" key="1">
    <source>
        <dbReference type="SAM" id="Phobius"/>
    </source>
</evidence>
<evidence type="ECO:0000313" key="3">
    <source>
        <dbReference type="Proteomes" id="UP000198565"/>
    </source>
</evidence>
<name>A0A1I4MV88_9BACI</name>
<keyword evidence="1" id="KW-0812">Transmembrane</keyword>
<organism evidence="2 3">
    <name type="scientific">Gracilibacillus orientalis</name>
    <dbReference type="NCBI Taxonomy" id="334253"/>
    <lineage>
        <taxon>Bacteria</taxon>
        <taxon>Bacillati</taxon>
        <taxon>Bacillota</taxon>
        <taxon>Bacilli</taxon>
        <taxon>Bacillales</taxon>
        <taxon>Bacillaceae</taxon>
        <taxon>Gracilibacillus</taxon>
    </lineage>
</organism>
<dbReference type="EMBL" id="FOTR01000007">
    <property type="protein sequence ID" value="SFM06960.1"/>
    <property type="molecule type" value="Genomic_DNA"/>
</dbReference>
<evidence type="ECO:0000313" key="2">
    <source>
        <dbReference type="EMBL" id="SFM06960.1"/>
    </source>
</evidence>
<reference evidence="3" key="1">
    <citation type="submission" date="2016-10" db="EMBL/GenBank/DDBJ databases">
        <authorList>
            <person name="Varghese N."/>
            <person name="Submissions S."/>
        </authorList>
    </citation>
    <scope>NUCLEOTIDE SEQUENCE [LARGE SCALE GENOMIC DNA]</scope>
    <source>
        <strain evidence="3">CGMCC 1.4250</strain>
    </source>
</reference>
<keyword evidence="1" id="KW-1133">Transmembrane helix</keyword>
<keyword evidence="3" id="KW-1185">Reference proteome</keyword>
<sequence>MVFKFNPDVNWKKYTINWLLDVIAIVIIGIITFYNMFEFYSIQLIVAILLQVLLVVFGITRVMYYFSLPNKVYLKLEEDYISMYRPNLVSKNRIEHTHIKRVVEMNDIILLVMENGKEEQIRKEWLTEEDTMVLKNELKTTFGEKVIFT</sequence>
<dbReference type="AlphaFoldDB" id="A0A1I4MV88"/>
<proteinExistence type="predicted"/>
<accession>A0A1I4MV88</accession>